<sequence length="83" mass="9809">MLTKMWYNENQASPEMIRTAVLAEMEIIFNTGIQMDERSEMWLEETDELGIMFMGIQILRFMEIVLWPSSLRFGDSWRGERGA</sequence>
<dbReference type="HOGENOM" id="CLU_2542782_0_0_1"/>
<dbReference type="OrthoDB" id="2441642at2759"/>
<dbReference type="EMBL" id="AGUE01000016">
    <property type="protein sequence ID" value="EHL03084.1"/>
    <property type="molecule type" value="Genomic_DNA"/>
</dbReference>
<accession>H0EF21</accession>
<proteinExistence type="predicted"/>
<gene>
    <name evidence="1" type="ORF">M7I_1059</name>
</gene>
<dbReference type="AlphaFoldDB" id="H0EF21"/>
<evidence type="ECO:0000313" key="2">
    <source>
        <dbReference type="Proteomes" id="UP000005446"/>
    </source>
</evidence>
<name>H0EF21_GLAL7</name>
<reference evidence="1 2" key="1">
    <citation type="journal article" date="2012" name="Eukaryot. Cell">
        <title>Genome sequence of the fungus Glarea lozoyensis: the first genome sequence of a species from the Helotiaceae family.</title>
        <authorList>
            <person name="Youssar L."/>
            <person name="Gruening B.A."/>
            <person name="Erxleben A."/>
            <person name="Guenther S."/>
            <person name="Huettel W."/>
        </authorList>
    </citation>
    <scope>NUCLEOTIDE SEQUENCE [LARGE SCALE GENOMIC DNA]</scope>
    <source>
        <strain evidence="2">ATCC 74030 / MF5533</strain>
    </source>
</reference>
<comment type="caution">
    <text evidence="1">The sequence shown here is derived from an EMBL/GenBank/DDBJ whole genome shotgun (WGS) entry which is preliminary data.</text>
</comment>
<keyword evidence="2" id="KW-1185">Reference proteome</keyword>
<dbReference type="Proteomes" id="UP000005446">
    <property type="component" value="Unassembled WGS sequence"/>
</dbReference>
<organism evidence="1 2">
    <name type="scientific">Glarea lozoyensis (strain ATCC 74030 / MF5533)</name>
    <dbReference type="NCBI Taxonomy" id="1104152"/>
    <lineage>
        <taxon>Eukaryota</taxon>
        <taxon>Fungi</taxon>
        <taxon>Dikarya</taxon>
        <taxon>Ascomycota</taxon>
        <taxon>Pezizomycotina</taxon>
        <taxon>Leotiomycetes</taxon>
        <taxon>Helotiales</taxon>
        <taxon>Helotiaceae</taxon>
        <taxon>Glarea</taxon>
    </lineage>
</organism>
<evidence type="ECO:0000313" key="1">
    <source>
        <dbReference type="EMBL" id="EHL03084.1"/>
    </source>
</evidence>
<protein>
    <submittedName>
        <fullName evidence="1">Uncharacterized protein</fullName>
    </submittedName>
</protein>
<dbReference type="InParanoid" id="H0EF21"/>